<feature type="region of interest" description="Disordered" evidence="1">
    <location>
        <begin position="100"/>
        <end position="139"/>
    </location>
</feature>
<keyword evidence="4" id="KW-1185">Reference proteome</keyword>
<keyword evidence="2" id="KW-1133">Transmembrane helix</keyword>
<dbReference type="Proteomes" id="UP001233172">
    <property type="component" value="Unassembled WGS sequence"/>
</dbReference>
<feature type="transmembrane region" description="Helical" evidence="2">
    <location>
        <begin position="48"/>
        <end position="76"/>
    </location>
</feature>
<sequence>MTGKLYLEFDPNIDEENEEEFVSENIPKTPFSDHAARKSESLFVGTDLFFAILFGAVILVIVVMLAFYILIIAAACSERSFGRKSHITTSFTSTIKHTSVGSTRVSSGPYSTKRVSLASTVNGPQEGQTEEPDTQSKEM</sequence>
<accession>A0AAD8FAX3</accession>
<name>A0AAD8FAX3_BIOPF</name>
<evidence type="ECO:0000256" key="1">
    <source>
        <dbReference type="SAM" id="MobiDB-lite"/>
    </source>
</evidence>
<evidence type="ECO:0000313" key="3">
    <source>
        <dbReference type="EMBL" id="KAK0057138.1"/>
    </source>
</evidence>
<comment type="caution">
    <text evidence="3">The sequence shown here is derived from an EMBL/GenBank/DDBJ whole genome shotgun (WGS) entry which is preliminary data.</text>
</comment>
<gene>
    <name evidence="3" type="ORF">Bpfe_013502</name>
</gene>
<evidence type="ECO:0000256" key="2">
    <source>
        <dbReference type="SAM" id="Phobius"/>
    </source>
</evidence>
<keyword evidence="2" id="KW-0812">Transmembrane</keyword>
<dbReference type="EMBL" id="JASAOG010000057">
    <property type="protein sequence ID" value="KAK0057138.1"/>
    <property type="molecule type" value="Genomic_DNA"/>
</dbReference>
<protein>
    <submittedName>
        <fullName evidence="3">Uncharacterized protein</fullName>
    </submittedName>
</protein>
<reference evidence="3" key="1">
    <citation type="journal article" date="2023" name="PLoS Negl. Trop. Dis.">
        <title>A genome sequence for Biomphalaria pfeifferi, the major vector snail for the human-infecting parasite Schistosoma mansoni.</title>
        <authorList>
            <person name="Bu L."/>
            <person name="Lu L."/>
            <person name="Laidemitt M.R."/>
            <person name="Zhang S.M."/>
            <person name="Mutuku M."/>
            <person name="Mkoji G."/>
            <person name="Steinauer M."/>
            <person name="Loker E.S."/>
        </authorList>
    </citation>
    <scope>NUCLEOTIDE SEQUENCE</scope>
    <source>
        <strain evidence="3">KasaAsao</strain>
    </source>
</reference>
<keyword evidence="2" id="KW-0472">Membrane</keyword>
<organism evidence="3 4">
    <name type="scientific">Biomphalaria pfeifferi</name>
    <name type="common">Bloodfluke planorb</name>
    <name type="synonym">Freshwater snail</name>
    <dbReference type="NCBI Taxonomy" id="112525"/>
    <lineage>
        <taxon>Eukaryota</taxon>
        <taxon>Metazoa</taxon>
        <taxon>Spiralia</taxon>
        <taxon>Lophotrochozoa</taxon>
        <taxon>Mollusca</taxon>
        <taxon>Gastropoda</taxon>
        <taxon>Heterobranchia</taxon>
        <taxon>Euthyneura</taxon>
        <taxon>Panpulmonata</taxon>
        <taxon>Hygrophila</taxon>
        <taxon>Lymnaeoidea</taxon>
        <taxon>Planorbidae</taxon>
        <taxon>Biomphalaria</taxon>
    </lineage>
</organism>
<proteinExistence type="predicted"/>
<evidence type="ECO:0000313" key="4">
    <source>
        <dbReference type="Proteomes" id="UP001233172"/>
    </source>
</evidence>
<reference evidence="3" key="2">
    <citation type="submission" date="2023-04" db="EMBL/GenBank/DDBJ databases">
        <authorList>
            <person name="Bu L."/>
            <person name="Lu L."/>
            <person name="Laidemitt M.R."/>
            <person name="Zhang S.M."/>
            <person name="Mutuku M."/>
            <person name="Mkoji G."/>
            <person name="Steinauer M."/>
            <person name="Loker E.S."/>
        </authorList>
    </citation>
    <scope>NUCLEOTIDE SEQUENCE</scope>
    <source>
        <strain evidence="3">KasaAsao</strain>
        <tissue evidence="3">Whole Snail</tissue>
    </source>
</reference>
<feature type="compositionally biased region" description="Polar residues" evidence="1">
    <location>
        <begin position="100"/>
        <end position="127"/>
    </location>
</feature>
<dbReference type="AlphaFoldDB" id="A0AAD8FAX3"/>